<dbReference type="AlphaFoldDB" id="A0A0V1L132"/>
<protein>
    <submittedName>
        <fullName evidence="1">Uncharacterized protein</fullName>
    </submittedName>
</protein>
<sequence length="78" mass="9260">MTTVETNRYYAFYIIIDNRNCTSVYIYFIIGSLFTKIIIEKENEKPLLILKLHQQQQQQQFILLLTNVEPFCTVPVSK</sequence>
<name>A0A0V1L132_9BILA</name>
<organism evidence="1 2">
    <name type="scientific">Trichinella nativa</name>
    <dbReference type="NCBI Taxonomy" id="6335"/>
    <lineage>
        <taxon>Eukaryota</taxon>
        <taxon>Metazoa</taxon>
        <taxon>Ecdysozoa</taxon>
        <taxon>Nematoda</taxon>
        <taxon>Enoplea</taxon>
        <taxon>Dorylaimia</taxon>
        <taxon>Trichinellida</taxon>
        <taxon>Trichinellidae</taxon>
        <taxon>Trichinella</taxon>
    </lineage>
</organism>
<reference evidence="1 2" key="1">
    <citation type="submission" date="2015-05" db="EMBL/GenBank/DDBJ databases">
        <title>Evolution of Trichinella species and genotypes.</title>
        <authorList>
            <person name="Korhonen P.K."/>
            <person name="Edoardo P."/>
            <person name="Giuseppe L.R."/>
            <person name="Gasser R.B."/>
        </authorList>
    </citation>
    <scope>NUCLEOTIDE SEQUENCE [LARGE SCALE GENOMIC DNA]</scope>
    <source>
        <strain evidence="1">ISS10</strain>
    </source>
</reference>
<comment type="caution">
    <text evidence="1">The sequence shown here is derived from an EMBL/GenBank/DDBJ whole genome shotgun (WGS) entry which is preliminary data.</text>
</comment>
<accession>A0A0V1L132</accession>
<dbReference type="EMBL" id="JYDW01000168">
    <property type="protein sequence ID" value="KRZ53290.1"/>
    <property type="molecule type" value="Genomic_DNA"/>
</dbReference>
<gene>
    <name evidence="1" type="ORF">T02_8554</name>
</gene>
<evidence type="ECO:0000313" key="2">
    <source>
        <dbReference type="Proteomes" id="UP000054721"/>
    </source>
</evidence>
<proteinExistence type="predicted"/>
<dbReference type="Proteomes" id="UP000054721">
    <property type="component" value="Unassembled WGS sequence"/>
</dbReference>
<dbReference type="OrthoDB" id="2213137at2759"/>
<evidence type="ECO:0000313" key="1">
    <source>
        <dbReference type="EMBL" id="KRZ53290.1"/>
    </source>
</evidence>
<keyword evidence="2" id="KW-1185">Reference proteome</keyword>